<dbReference type="InParanoid" id="D8U692"/>
<evidence type="ECO:0000256" key="3">
    <source>
        <dbReference type="PROSITE-ProRule" id="PRU00125"/>
    </source>
</evidence>
<dbReference type="STRING" id="3068.D8U692"/>
<dbReference type="InterPro" id="IPR045218">
    <property type="entry name" value="DA1-like"/>
</dbReference>
<dbReference type="PANTHER" id="PTHR24209">
    <property type="entry name" value="PROTEIN DA1-RELATED 2"/>
    <property type="match status" value="1"/>
</dbReference>
<feature type="domain" description="LIM zinc-binding" evidence="5">
    <location>
        <begin position="150"/>
        <end position="218"/>
    </location>
</feature>
<dbReference type="FunCoup" id="D8U692">
    <property type="interactions" value="141"/>
</dbReference>
<feature type="region of interest" description="Disordered" evidence="4">
    <location>
        <begin position="30"/>
        <end position="145"/>
    </location>
</feature>
<evidence type="ECO:0000313" key="6">
    <source>
        <dbReference type="EMBL" id="EFJ44813.1"/>
    </source>
</evidence>
<evidence type="ECO:0000256" key="2">
    <source>
        <dbReference type="ARBA" id="ARBA00022833"/>
    </source>
</evidence>
<accession>D8U692</accession>
<dbReference type="PROSITE" id="PS00478">
    <property type="entry name" value="LIM_DOMAIN_1"/>
    <property type="match status" value="1"/>
</dbReference>
<feature type="compositionally biased region" description="Low complexity" evidence="4">
    <location>
        <begin position="30"/>
        <end position="61"/>
    </location>
</feature>
<gene>
    <name evidence="6" type="ORF">VOLCADRAFT_106269</name>
</gene>
<dbReference type="GO" id="GO:0046872">
    <property type="term" value="F:metal ion binding"/>
    <property type="evidence" value="ECO:0007669"/>
    <property type="project" value="UniProtKB-KW"/>
</dbReference>
<dbReference type="Proteomes" id="UP000001058">
    <property type="component" value="Unassembled WGS sequence"/>
</dbReference>
<proteinExistence type="predicted"/>
<dbReference type="PANTHER" id="PTHR24209:SF7">
    <property type="entry name" value="PROTEIN DA1-RELATED 2"/>
    <property type="match status" value="1"/>
</dbReference>
<dbReference type="InterPro" id="IPR022087">
    <property type="entry name" value="DA1-like_dom"/>
</dbReference>
<dbReference type="EMBL" id="GL378361">
    <property type="protein sequence ID" value="EFJ44813.1"/>
    <property type="molecule type" value="Genomic_DNA"/>
</dbReference>
<reference evidence="6 7" key="1">
    <citation type="journal article" date="2010" name="Science">
        <title>Genomic analysis of organismal complexity in the multicellular green alga Volvox carteri.</title>
        <authorList>
            <person name="Prochnik S.E."/>
            <person name="Umen J."/>
            <person name="Nedelcu A.M."/>
            <person name="Hallmann A."/>
            <person name="Miller S.M."/>
            <person name="Nishii I."/>
            <person name="Ferris P."/>
            <person name="Kuo A."/>
            <person name="Mitros T."/>
            <person name="Fritz-Laylin L.K."/>
            <person name="Hellsten U."/>
            <person name="Chapman J."/>
            <person name="Simakov O."/>
            <person name="Rensing S.A."/>
            <person name="Terry A."/>
            <person name="Pangilinan J."/>
            <person name="Kapitonov V."/>
            <person name="Jurka J."/>
            <person name="Salamov A."/>
            <person name="Shapiro H."/>
            <person name="Schmutz J."/>
            <person name="Grimwood J."/>
            <person name="Lindquist E."/>
            <person name="Lucas S."/>
            <person name="Grigoriev I.V."/>
            <person name="Schmitt R."/>
            <person name="Kirk D."/>
            <person name="Rokhsar D.S."/>
        </authorList>
    </citation>
    <scope>NUCLEOTIDE SEQUENCE [LARGE SCALE GENOMIC DNA]</scope>
    <source>
        <strain evidence="7">f. Nagariensis / Eve</strain>
    </source>
</reference>
<dbReference type="SMART" id="SM00132">
    <property type="entry name" value="LIM"/>
    <property type="match status" value="1"/>
</dbReference>
<keyword evidence="7" id="KW-1185">Reference proteome</keyword>
<sequence length="503" mass="53065">MTLHYAPTTPEEEELALALALSASLSSAPGILMQAPSQSQSQSQQQQHSQSHAHPHAQQLPHLPPIVPPAIPRSKSAAGPSGMFGAAGGSGGGTSSGSGSGGGSGRGSGGGPGVPSASSNSGSGAAAAGAGSSSQPSTARSSMQLHSDPEACAGCGRGFGLFTASWVTGMGRKWHPGCFKCGLCQEAISNGRGAYSYQMHPGDPLPYHPDCYRHVHHPLCHVCGSYVAASPDGVISYRENGFWRERYCTTHAEAALTRCCACSRLQKQAQCLSSVVLDTPDAQPLYDEVLAFYAREMNLPHAYKPPLLLVDGPTLNSHAEAEGRDDSGGAPVFHVRGLCVAHVYSHIASIRRDVGGTVRSVATELLNLTSSSAAAGGGGGGRSRVHCHVKVLLLLYGLPRLLSGSIMAHELMHAWLRMEGVVGLSAKVEEGLCQLMACLWLDRQHELLKGKQEEQRLASFFSYQIRTDTSEVYGDGFREAMEAFQSIGFAAVIQNVKRYGRFM</sequence>
<dbReference type="Gene3D" id="2.10.110.10">
    <property type="entry name" value="Cysteine Rich Protein"/>
    <property type="match status" value="1"/>
</dbReference>
<evidence type="ECO:0000259" key="5">
    <source>
        <dbReference type="PROSITE" id="PS50023"/>
    </source>
</evidence>
<dbReference type="GeneID" id="9617340"/>
<dbReference type="eggNOG" id="KOG1703">
    <property type="taxonomic scope" value="Eukaryota"/>
</dbReference>
<dbReference type="InterPro" id="IPR001781">
    <property type="entry name" value="Znf_LIM"/>
</dbReference>
<evidence type="ECO:0000256" key="4">
    <source>
        <dbReference type="SAM" id="MobiDB-lite"/>
    </source>
</evidence>
<name>D8U692_VOLCA</name>
<dbReference type="RefSeq" id="XP_002954096.1">
    <property type="nucleotide sequence ID" value="XM_002954050.1"/>
</dbReference>
<dbReference type="Pfam" id="PF00412">
    <property type="entry name" value="LIM"/>
    <property type="match status" value="1"/>
</dbReference>
<dbReference type="PROSITE" id="PS50023">
    <property type="entry name" value="LIM_DOMAIN_2"/>
    <property type="match status" value="1"/>
</dbReference>
<feature type="compositionally biased region" description="Pro residues" evidence="4">
    <location>
        <begin position="62"/>
        <end position="71"/>
    </location>
</feature>
<keyword evidence="2 3" id="KW-0862">Zinc</keyword>
<keyword evidence="3" id="KW-0440">LIM domain</keyword>
<dbReference type="GO" id="GO:0043130">
    <property type="term" value="F:ubiquitin binding"/>
    <property type="evidence" value="ECO:0007669"/>
    <property type="project" value="TreeGrafter"/>
</dbReference>
<evidence type="ECO:0000313" key="7">
    <source>
        <dbReference type="Proteomes" id="UP000001058"/>
    </source>
</evidence>
<dbReference type="Pfam" id="PF12315">
    <property type="entry name" value="DA1-like"/>
    <property type="match status" value="2"/>
</dbReference>
<organism evidence="7">
    <name type="scientific">Volvox carteri f. nagariensis</name>
    <dbReference type="NCBI Taxonomy" id="3068"/>
    <lineage>
        <taxon>Eukaryota</taxon>
        <taxon>Viridiplantae</taxon>
        <taxon>Chlorophyta</taxon>
        <taxon>core chlorophytes</taxon>
        <taxon>Chlorophyceae</taxon>
        <taxon>CS clade</taxon>
        <taxon>Chlamydomonadales</taxon>
        <taxon>Volvocaceae</taxon>
        <taxon>Volvox</taxon>
    </lineage>
</organism>
<evidence type="ECO:0000256" key="1">
    <source>
        <dbReference type="ARBA" id="ARBA00022723"/>
    </source>
</evidence>
<keyword evidence="1 3" id="KW-0479">Metal-binding</keyword>
<feature type="compositionally biased region" description="Gly residues" evidence="4">
    <location>
        <begin position="85"/>
        <end position="113"/>
    </location>
</feature>
<dbReference type="AlphaFoldDB" id="D8U692"/>
<dbReference type="KEGG" id="vcn:VOLCADRAFT_106269"/>
<protein>
    <recommendedName>
        <fullName evidence="5">LIM zinc-binding domain-containing protein</fullName>
    </recommendedName>
</protein>
<feature type="compositionally biased region" description="Low complexity" evidence="4">
    <location>
        <begin position="114"/>
        <end position="137"/>
    </location>
</feature>
<dbReference type="OrthoDB" id="25414at2759"/>